<dbReference type="EMBL" id="CADCWI010000086">
    <property type="protein sequence ID" value="CAA9557787.1"/>
    <property type="molecule type" value="Genomic_DNA"/>
</dbReference>
<gene>
    <name evidence="1" type="ORF">AVDCRST_MAG43-1615</name>
</gene>
<proteinExistence type="predicted"/>
<dbReference type="AlphaFoldDB" id="A0A6J4UQD9"/>
<evidence type="ECO:0008006" key="2">
    <source>
        <dbReference type="Google" id="ProtNLM"/>
    </source>
</evidence>
<name>A0A6J4UQD9_9BACT</name>
<sequence>MKIGLDYWQVISHYPEYFQALVDAMAAQGHEVHIVSAIGRGRIGTIENEVKSVLTGFAACHEVVFSNPRQSPELKLAKCQELGITVFYDDRDDVCRLLNHNGILAMRVTRKDDRRSDVEAERN</sequence>
<accession>A0A6J4UQD9</accession>
<reference evidence="1" key="1">
    <citation type="submission" date="2020-02" db="EMBL/GenBank/DDBJ databases">
        <authorList>
            <person name="Meier V. D."/>
        </authorList>
    </citation>
    <scope>NUCLEOTIDE SEQUENCE</scope>
    <source>
        <strain evidence="1">AVDCRST_MAG43</strain>
    </source>
</reference>
<evidence type="ECO:0000313" key="1">
    <source>
        <dbReference type="EMBL" id="CAA9557787.1"/>
    </source>
</evidence>
<dbReference type="Gene3D" id="3.40.50.1000">
    <property type="entry name" value="HAD superfamily/HAD-like"/>
    <property type="match status" value="1"/>
</dbReference>
<dbReference type="InterPro" id="IPR023214">
    <property type="entry name" value="HAD_sf"/>
</dbReference>
<organism evidence="1">
    <name type="scientific">uncultured Thermomicrobiales bacterium</name>
    <dbReference type="NCBI Taxonomy" id="1645740"/>
    <lineage>
        <taxon>Bacteria</taxon>
        <taxon>Pseudomonadati</taxon>
        <taxon>Thermomicrobiota</taxon>
        <taxon>Thermomicrobia</taxon>
        <taxon>Thermomicrobiales</taxon>
        <taxon>environmental samples</taxon>
    </lineage>
</organism>
<protein>
    <recommendedName>
        <fullName evidence="2">Glycosyltransferase subfamily 4-like N-terminal domain-containing protein</fullName>
    </recommendedName>
</protein>